<reference evidence="1" key="1">
    <citation type="submission" date="2023-10" db="EMBL/GenBank/DDBJ databases">
        <authorList>
            <person name="Chen Y."/>
            <person name="Shah S."/>
            <person name="Dougan E. K."/>
            <person name="Thang M."/>
            <person name="Chan C."/>
        </authorList>
    </citation>
    <scope>NUCLEOTIDE SEQUENCE [LARGE SCALE GENOMIC DNA]</scope>
</reference>
<protein>
    <submittedName>
        <fullName evidence="1">Uncharacterized protein</fullName>
    </submittedName>
</protein>
<sequence length="385" mass="40783">MAAAAPRAGPPPAEALLQSEGPCLALSACLREAACGRLRCAARWCLSPEAVPGTRRALAARRSVGRLFALVEVALRSDAKGNHVHSGPAPRVRLEDLRARVLARTAGAEELDDKRLGQVLAVARGMIQVLEPQQGEVVLALCVGGEERVPSTTELAARCRCFEAAMAGITEELAVGQVPCVPVPCAAPSGAGPRRKLKRTYSCSEKWSFASPVQWELVGPRAAKYESDRQQLEVAELAERAVCGAELACSVAEELLESSGGRVDEERLFKELQKRASYLRLQPRARISTLGRPHDKREARAWISTLVALVEAEGSEWFSVVDAARTTPASSKTVLQRGAASAATHPGAALRAQAGALQARSQALTRQVHGALVGAIPTESPGPPG</sequence>
<feature type="non-terminal residue" evidence="1">
    <location>
        <position position="385"/>
    </location>
</feature>
<accession>A0ABN9SZ64</accession>
<dbReference type="EMBL" id="CAUYUJ010014182">
    <property type="protein sequence ID" value="CAK0837880.1"/>
    <property type="molecule type" value="Genomic_DNA"/>
</dbReference>
<dbReference type="Proteomes" id="UP001189429">
    <property type="component" value="Unassembled WGS sequence"/>
</dbReference>
<proteinExistence type="predicted"/>
<comment type="caution">
    <text evidence="1">The sequence shown here is derived from an EMBL/GenBank/DDBJ whole genome shotgun (WGS) entry which is preliminary data.</text>
</comment>
<name>A0ABN9SZ64_9DINO</name>
<evidence type="ECO:0000313" key="1">
    <source>
        <dbReference type="EMBL" id="CAK0837880.1"/>
    </source>
</evidence>
<organism evidence="1 2">
    <name type="scientific">Prorocentrum cordatum</name>
    <dbReference type="NCBI Taxonomy" id="2364126"/>
    <lineage>
        <taxon>Eukaryota</taxon>
        <taxon>Sar</taxon>
        <taxon>Alveolata</taxon>
        <taxon>Dinophyceae</taxon>
        <taxon>Prorocentrales</taxon>
        <taxon>Prorocentraceae</taxon>
        <taxon>Prorocentrum</taxon>
    </lineage>
</organism>
<keyword evidence="2" id="KW-1185">Reference proteome</keyword>
<evidence type="ECO:0000313" key="2">
    <source>
        <dbReference type="Proteomes" id="UP001189429"/>
    </source>
</evidence>
<gene>
    <name evidence="1" type="ORF">PCOR1329_LOCUS33962</name>
</gene>